<keyword evidence="3" id="KW-1185">Reference proteome</keyword>
<accession>A0A9P4U0N8</accession>
<gene>
    <name evidence="2" type="ORF">EJ08DRAFT_709089</name>
</gene>
<organism evidence="2 3">
    <name type="scientific">Tothia fuscella</name>
    <dbReference type="NCBI Taxonomy" id="1048955"/>
    <lineage>
        <taxon>Eukaryota</taxon>
        <taxon>Fungi</taxon>
        <taxon>Dikarya</taxon>
        <taxon>Ascomycota</taxon>
        <taxon>Pezizomycotina</taxon>
        <taxon>Dothideomycetes</taxon>
        <taxon>Pleosporomycetidae</taxon>
        <taxon>Venturiales</taxon>
        <taxon>Cylindrosympodiaceae</taxon>
        <taxon>Tothia</taxon>
    </lineage>
</organism>
<reference evidence="2" key="1">
    <citation type="journal article" date="2020" name="Stud. Mycol.">
        <title>101 Dothideomycetes genomes: a test case for predicting lifestyles and emergence of pathogens.</title>
        <authorList>
            <person name="Haridas S."/>
            <person name="Albert R."/>
            <person name="Binder M."/>
            <person name="Bloem J."/>
            <person name="Labutti K."/>
            <person name="Salamov A."/>
            <person name="Andreopoulos B."/>
            <person name="Baker S."/>
            <person name="Barry K."/>
            <person name="Bills G."/>
            <person name="Bluhm B."/>
            <person name="Cannon C."/>
            <person name="Castanera R."/>
            <person name="Culley D."/>
            <person name="Daum C."/>
            <person name="Ezra D."/>
            <person name="Gonzalez J."/>
            <person name="Henrissat B."/>
            <person name="Kuo A."/>
            <person name="Liang C."/>
            <person name="Lipzen A."/>
            <person name="Lutzoni F."/>
            <person name="Magnuson J."/>
            <person name="Mondo S."/>
            <person name="Nolan M."/>
            <person name="Ohm R."/>
            <person name="Pangilinan J."/>
            <person name="Park H.-J."/>
            <person name="Ramirez L."/>
            <person name="Alfaro M."/>
            <person name="Sun H."/>
            <person name="Tritt A."/>
            <person name="Yoshinaga Y."/>
            <person name="Zwiers L.-H."/>
            <person name="Turgeon B."/>
            <person name="Goodwin S."/>
            <person name="Spatafora J."/>
            <person name="Crous P."/>
            <person name="Grigoriev I."/>
        </authorList>
    </citation>
    <scope>NUCLEOTIDE SEQUENCE</scope>
    <source>
        <strain evidence="2">CBS 130266</strain>
    </source>
</reference>
<dbReference type="EMBL" id="MU007023">
    <property type="protein sequence ID" value="KAF2432965.1"/>
    <property type="molecule type" value="Genomic_DNA"/>
</dbReference>
<feature type="compositionally biased region" description="Polar residues" evidence="1">
    <location>
        <begin position="178"/>
        <end position="200"/>
    </location>
</feature>
<proteinExistence type="predicted"/>
<sequence>MRSPEEKEQLADEIFRKKLRAVMDERLNRFNLQEQIYLPRPANRYNPKLPGSGDLKLYAGDRPVFKTYQTRFLVCVPDRTDADKVEYLVFENKGDFDFDSCDMPPPETGKNKKPWYIEVKYFPAERSATTQCGRSEKRVPTTPEIKVEKILEDLKTATKAGDLKHEGFVVEESDKENTTQANNLNGWTGNKKLSSRSTVRALSERFTK</sequence>
<protein>
    <submittedName>
        <fullName evidence="2">Uncharacterized protein</fullName>
    </submittedName>
</protein>
<evidence type="ECO:0000313" key="2">
    <source>
        <dbReference type="EMBL" id="KAF2432965.1"/>
    </source>
</evidence>
<name>A0A9P4U0N8_9PEZI</name>
<feature type="region of interest" description="Disordered" evidence="1">
    <location>
        <begin position="170"/>
        <end position="208"/>
    </location>
</feature>
<evidence type="ECO:0000313" key="3">
    <source>
        <dbReference type="Proteomes" id="UP000800235"/>
    </source>
</evidence>
<comment type="caution">
    <text evidence="2">The sequence shown here is derived from an EMBL/GenBank/DDBJ whole genome shotgun (WGS) entry which is preliminary data.</text>
</comment>
<dbReference type="AlphaFoldDB" id="A0A9P4U0N8"/>
<dbReference type="Proteomes" id="UP000800235">
    <property type="component" value="Unassembled WGS sequence"/>
</dbReference>
<evidence type="ECO:0000256" key="1">
    <source>
        <dbReference type="SAM" id="MobiDB-lite"/>
    </source>
</evidence>